<feature type="domain" description="AMP-dependent synthetase/ligase" evidence="9">
    <location>
        <begin position="18"/>
        <end position="389"/>
    </location>
</feature>
<keyword evidence="5" id="KW-0472">Membrane</keyword>
<evidence type="ECO:0000256" key="7">
    <source>
        <dbReference type="ARBA" id="ARBA00039545"/>
    </source>
</evidence>
<dbReference type="PANTHER" id="PTHR43767:SF8">
    <property type="entry name" value="LONG-CHAIN-FATTY-ACID--COA LIGASE"/>
    <property type="match status" value="1"/>
</dbReference>
<dbReference type="Gene3D" id="3.40.50.12780">
    <property type="entry name" value="N-terminal domain of ligase-like"/>
    <property type="match status" value="1"/>
</dbReference>
<dbReference type="InterPro" id="IPR020845">
    <property type="entry name" value="AMP-binding_CS"/>
</dbReference>
<dbReference type="AlphaFoldDB" id="A0A126PWE4"/>
<feature type="domain" description="AMP-binding enzyme C-terminal" evidence="10">
    <location>
        <begin position="440"/>
        <end position="513"/>
    </location>
</feature>
<evidence type="ECO:0000256" key="3">
    <source>
        <dbReference type="ARBA" id="ARBA00006432"/>
    </source>
</evidence>
<comment type="similarity">
    <text evidence="3">Belongs to the ATP-dependent AMP-binding enzyme family.</text>
</comment>
<comment type="pathway">
    <text evidence="2">Lipid metabolism; fatty acid beta-oxidation.</text>
</comment>
<dbReference type="EC" id="6.2.1.3" evidence="6"/>
<evidence type="ECO:0000256" key="6">
    <source>
        <dbReference type="ARBA" id="ARBA00026121"/>
    </source>
</evidence>
<dbReference type="CDD" id="cd05936">
    <property type="entry name" value="FC-FACS_FadD_like"/>
    <property type="match status" value="1"/>
</dbReference>
<dbReference type="Pfam" id="PF13193">
    <property type="entry name" value="AMP-binding_C"/>
    <property type="match status" value="1"/>
</dbReference>
<evidence type="ECO:0000256" key="5">
    <source>
        <dbReference type="ARBA" id="ARBA00023136"/>
    </source>
</evidence>
<dbReference type="Proteomes" id="UP000063991">
    <property type="component" value="Chromosome"/>
</dbReference>
<evidence type="ECO:0000313" key="11">
    <source>
        <dbReference type="EMBL" id="AMJ97265.1"/>
    </source>
</evidence>
<dbReference type="InterPro" id="IPR045851">
    <property type="entry name" value="AMP-bd_C_sf"/>
</dbReference>
<dbReference type="GO" id="GO:0016020">
    <property type="term" value="C:membrane"/>
    <property type="evidence" value="ECO:0007669"/>
    <property type="project" value="UniProtKB-SubCell"/>
</dbReference>
<comment type="subcellular location">
    <subcellularLocation>
        <location evidence="1">Membrane</location>
        <topology evidence="1">Peripheral membrane protein</topology>
    </subcellularLocation>
</comment>
<keyword evidence="4 11" id="KW-0436">Ligase</keyword>
<evidence type="ECO:0000256" key="4">
    <source>
        <dbReference type="ARBA" id="ARBA00022598"/>
    </source>
</evidence>
<dbReference type="OrthoDB" id="9803968at2"/>
<dbReference type="InterPro" id="IPR050237">
    <property type="entry name" value="ATP-dep_AMP-bd_enzyme"/>
</dbReference>
<dbReference type="Pfam" id="PF00501">
    <property type="entry name" value="AMP-binding"/>
    <property type="match status" value="1"/>
</dbReference>
<dbReference type="RefSeq" id="WP_014978339.1">
    <property type="nucleotide sequence ID" value="NZ_CP014323.1"/>
</dbReference>
<gene>
    <name evidence="11" type="ORF">AVL55_03250</name>
</gene>
<dbReference type="PANTHER" id="PTHR43767">
    <property type="entry name" value="LONG-CHAIN-FATTY-ACID--COA LIGASE"/>
    <property type="match status" value="1"/>
</dbReference>
<dbReference type="FunFam" id="3.30.300.30:FF:000008">
    <property type="entry name" value="2,3-dihydroxybenzoate-AMP ligase"/>
    <property type="match status" value="1"/>
</dbReference>
<evidence type="ECO:0000256" key="2">
    <source>
        <dbReference type="ARBA" id="ARBA00005005"/>
    </source>
</evidence>
<dbReference type="Gene3D" id="3.30.300.30">
    <property type="match status" value="1"/>
</dbReference>
<proteinExistence type="inferred from homology"/>
<dbReference type="SUPFAM" id="SSF56801">
    <property type="entry name" value="Acetyl-CoA synthetase-like"/>
    <property type="match status" value="1"/>
</dbReference>
<evidence type="ECO:0000256" key="1">
    <source>
        <dbReference type="ARBA" id="ARBA00004170"/>
    </source>
</evidence>
<accession>A0A126PWE4</accession>
<organism evidence="11 12">
    <name type="scientific">Alteromonas macleodii</name>
    <name type="common">Pseudoalteromonas macleodii</name>
    <dbReference type="NCBI Taxonomy" id="28108"/>
    <lineage>
        <taxon>Bacteria</taxon>
        <taxon>Pseudomonadati</taxon>
        <taxon>Pseudomonadota</taxon>
        <taxon>Gammaproteobacteria</taxon>
        <taxon>Alteromonadales</taxon>
        <taxon>Alteromonadaceae</taxon>
        <taxon>Alteromonas/Salinimonas group</taxon>
        <taxon>Alteromonas</taxon>
    </lineage>
</organism>
<evidence type="ECO:0000259" key="10">
    <source>
        <dbReference type="Pfam" id="PF13193"/>
    </source>
</evidence>
<protein>
    <recommendedName>
        <fullName evidence="7">Long-chain-fatty-acid--CoA ligase</fullName>
        <ecNumber evidence="6">6.2.1.3</ecNumber>
    </recommendedName>
    <alternativeName>
        <fullName evidence="8">Long-chain acyl-CoA synthetase</fullName>
    </alternativeName>
</protein>
<reference evidence="11 12" key="1">
    <citation type="submission" date="2015-12" db="EMBL/GenBank/DDBJ databases">
        <authorList>
            <person name="Shamseldin A."/>
            <person name="Moawad H."/>
            <person name="Abd El-Rahim W.M."/>
            <person name="Sadowsky M.J."/>
        </authorList>
    </citation>
    <scope>NUCLEOTIDE SEQUENCE [LARGE SCALE GENOMIC DNA]</scope>
    <source>
        <strain evidence="11 12">D7</strain>
    </source>
</reference>
<evidence type="ECO:0000259" key="9">
    <source>
        <dbReference type="Pfam" id="PF00501"/>
    </source>
</evidence>
<sequence>MITYPDNVTCLADYIESVLQKFADRPAYTALGQTLTFAEIDRKSSALARYFVHEAKLSPGTKVAIQLPNLIQNPIVVYAALRAGLVVVNTNPLYTEREMKHQFTDSGAKALVILGDLLPKFTSIKDDTSIETVITTSATELLDPNTAPNLDGTVSFTQAVELGNTLPAFERPSIALDELAMLQYTGGTTGVSKGAALSNKNVLANCIQMLDRIGEGFKDGEEVLVCPLPLYHIYAFTVGMMALFAKGTQIILIPNPRDIDGFIQTLKPHRISAFMGINTLFVGLGRHPEFAKLDFSKLHLTMSGGTALTQAAVSIWRDVTGNTITEGYGLSETAPVVSFNIPGKEEIGTVGHELEGTEVALLDSHDKPVADGESGQIAVRGPQVMLGYWNRDDETAKVMTQDGFFKTGDIGIRTESGAIKIVDRLKDMIIVSGFNVYPNEIEDVLTTHPSVMEAAVVGKPDEKTGERVCAFITVSSDVSTQDVIDFCKQHLTNYKIPKSITILDELPKSTVGKILRRELRSA</sequence>
<evidence type="ECO:0000256" key="8">
    <source>
        <dbReference type="ARBA" id="ARBA00042773"/>
    </source>
</evidence>
<dbReference type="InterPro" id="IPR025110">
    <property type="entry name" value="AMP-bd_C"/>
</dbReference>
<name>A0A126PWE4_ALTMA</name>
<dbReference type="EMBL" id="CP014323">
    <property type="protein sequence ID" value="AMJ97265.1"/>
    <property type="molecule type" value="Genomic_DNA"/>
</dbReference>
<dbReference type="GO" id="GO:0004467">
    <property type="term" value="F:long-chain fatty acid-CoA ligase activity"/>
    <property type="evidence" value="ECO:0007669"/>
    <property type="project" value="UniProtKB-EC"/>
</dbReference>
<dbReference type="PROSITE" id="PS00455">
    <property type="entry name" value="AMP_BINDING"/>
    <property type="match status" value="1"/>
</dbReference>
<dbReference type="InterPro" id="IPR000873">
    <property type="entry name" value="AMP-dep_synth/lig_dom"/>
</dbReference>
<dbReference type="InterPro" id="IPR042099">
    <property type="entry name" value="ANL_N_sf"/>
</dbReference>
<evidence type="ECO:0000313" key="12">
    <source>
        <dbReference type="Proteomes" id="UP000063991"/>
    </source>
</evidence>